<feature type="domain" description="C2H2-type" evidence="9">
    <location>
        <begin position="340"/>
        <end position="365"/>
    </location>
</feature>
<dbReference type="EMBL" id="JAPDFR010000008">
    <property type="protein sequence ID" value="KAK0384492.1"/>
    <property type="molecule type" value="Genomic_DNA"/>
</dbReference>
<evidence type="ECO:0000256" key="2">
    <source>
        <dbReference type="ARBA" id="ARBA00022723"/>
    </source>
</evidence>
<dbReference type="SMART" id="SM00355">
    <property type="entry name" value="ZnF_C2H2"/>
    <property type="match status" value="3"/>
</dbReference>
<feature type="domain" description="C2H2-type" evidence="9">
    <location>
        <begin position="206"/>
        <end position="232"/>
    </location>
</feature>
<keyword evidence="11" id="KW-1185">Reference proteome</keyword>
<sequence>MSLYGRPAELPPPASWYDESGSPCWPTTYSLDFNSSQSVEHPVLGPEEHPAVIFPFPPLDDNAHATKQPNIIFDVPCEDTWSSSPVEFINRRFVPRYLGKSPRRRKCPSSTVSASTSISSGGASTWSSVQTDDDYQTIVPASSSSRVPSPSAPFPSPCSEAFTSDVELEAHIRAAHTHTCKWVGCGHPSFASRDGLVWHVESTHLLVCPCRGCDEADFGDARLLQNHIAVGHPEVGKNGIIEWQLSKQVTGENTGPSRRLGEAVVSPTGDVLHFSAPVKGEKAPEPRAEDHEHLLIATAKRKAQQQLQRVIDKRAKKASVQPQPSVQPSEERISAVRRKLMCRLCIEQRSFSNFDALKRHHRVTHPEWPAPNSGSLRYTAVSSPSGSVMTPTSVGNTSSPLSPLRESVSSVTPSSTEKAVPFPLVFEHAVLPFLITFLPRWTGPRHVVSVTRGRTPQARRISIMTPTPISRARKILIAKHLHDLLSLPEIQHHRANISFLFPVGTVDRTFGTSCWARGLSREHMDDICVPRNPFYFSNLCMGDSIGISGTEEFEETTATLGPCISVGGGSYWLANFHPFIDAYRSANAIPVEHPSAQDRAICVSECHDAVAGKTSFHIGDVQVTSGLTLKTTRVTHDPYWEENCTDQPLVVTDWALIDSQSSHANILRRFPIDYPNRAAAPEPEALVRSTSAVIPGGSVVSSGRTSGYGSGQVCEIPAYVSGAENGTGKATREWFIEEAYPCDNEDEWIRGGIGVHGDSGAAVIDAESRALVGQLWGRNKYWGPGPRHTFFTPIADIFDDIQEKCGQQTRPQLPQHRNEGDCYPVEPPCRTCYDTYRNLDSRRSSRMSIQSMVMAAGEDGDGAYSIEAASELATPRPVTDRNANVGLEEIGMTFGAVLWAAPTPSRVSQGVASPGFNDMRSPYAQTLELDDLQERDHGSSDPLRKRAAYSAFGASPNAASQSSKRQRLVE</sequence>
<feature type="region of interest" description="Disordered" evidence="8">
    <location>
        <begin position="928"/>
        <end position="970"/>
    </location>
</feature>
<keyword evidence="4" id="KW-0862">Zinc</keyword>
<feature type="region of interest" description="Disordered" evidence="8">
    <location>
        <begin position="100"/>
        <end position="131"/>
    </location>
</feature>
<comment type="subcellular location">
    <subcellularLocation>
        <location evidence="1">Nucleus</location>
    </subcellularLocation>
</comment>
<dbReference type="PANTHER" id="PTHR46179">
    <property type="entry name" value="ZINC FINGER PROTEIN"/>
    <property type="match status" value="1"/>
</dbReference>
<dbReference type="GO" id="GO:0008270">
    <property type="term" value="F:zinc ion binding"/>
    <property type="evidence" value="ECO:0007669"/>
    <property type="project" value="UniProtKB-KW"/>
</dbReference>
<comment type="caution">
    <text evidence="10">The sequence shown here is derived from an EMBL/GenBank/DDBJ whole genome shotgun (WGS) entry which is preliminary data.</text>
</comment>
<feature type="domain" description="C2H2-type" evidence="9">
    <location>
        <begin position="178"/>
        <end position="204"/>
    </location>
</feature>
<protein>
    <recommendedName>
        <fullName evidence="9">C2H2-type domain-containing protein</fullName>
    </recommendedName>
</protein>
<dbReference type="GO" id="GO:0005634">
    <property type="term" value="C:nucleus"/>
    <property type="evidence" value="ECO:0007669"/>
    <property type="project" value="UniProtKB-SubCell"/>
</dbReference>
<proteinExistence type="predicted"/>
<evidence type="ECO:0000313" key="11">
    <source>
        <dbReference type="Proteomes" id="UP001175261"/>
    </source>
</evidence>
<dbReference type="InterPro" id="IPR013087">
    <property type="entry name" value="Znf_C2H2_type"/>
</dbReference>
<dbReference type="Proteomes" id="UP001175261">
    <property type="component" value="Unassembled WGS sequence"/>
</dbReference>
<dbReference type="GO" id="GO:0006357">
    <property type="term" value="P:regulation of transcription by RNA polymerase II"/>
    <property type="evidence" value="ECO:0007669"/>
    <property type="project" value="TreeGrafter"/>
</dbReference>
<organism evidence="10 11">
    <name type="scientific">Sarocladium strictum</name>
    <name type="common">Black bundle disease fungus</name>
    <name type="synonym">Acremonium strictum</name>
    <dbReference type="NCBI Taxonomy" id="5046"/>
    <lineage>
        <taxon>Eukaryota</taxon>
        <taxon>Fungi</taxon>
        <taxon>Dikarya</taxon>
        <taxon>Ascomycota</taxon>
        <taxon>Pezizomycotina</taxon>
        <taxon>Sordariomycetes</taxon>
        <taxon>Hypocreomycetidae</taxon>
        <taxon>Hypocreales</taxon>
        <taxon>Sarocladiaceae</taxon>
        <taxon>Sarocladium</taxon>
    </lineage>
</organism>
<evidence type="ECO:0000256" key="5">
    <source>
        <dbReference type="ARBA" id="ARBA00023015"/>
    </source>
</evidence>
<reference evidence="10" key="1">
    <citation type="submission" date="2022-10" db="EMBL/GenBank/DDBJ databases">
        <title>Determination and structural analysis of whole genome sequence of Sarocladium strictum F4-1.</title>
        <authorList>
            <person name="Hu L."/>
            <person name="Jiang Y."/>
        </authorList>
    </citation>
    <scope>NUCLEOTIDE SEQUENCE</scope>
    <source>
        <strain evidence="10">F4-1</strain>
    </source>
</reference>
<keyword evidence="3" id="KW-0863">Zinc-finger</keyword>
<evidence type="ECO:0000256" key="6">
    <source>
        <dbReference type="ARBA" id="ARBA00023163"/>
    </source>
</evidence>
<evidence type="ECO:0000259" key="9">
    <source>
        <dbReference type="SMART" id="SM00355"/>
    </source>
</evidence>
<feature type="compositionally biased region" description="Basic and acidic residues" evidence="8">
    <location>
        <begin position="932"/>
        <end position="944"/>
    </location>
</feature>
<feature type="compositionally biased region" description="Low complexity" evidence="8">
    <location>
        <begin position="109"/>
        <end position="129"/>
    </location>
</feature>
<feature type="compositionally biased region" description="Polar residues" evidence="8">
    <location>
        <begin position="380"/>
        <end position="401"/>
    </location>
</feature>
<evidence type="ECO:0000313" key="10">
    <source>
        <dbReference type="EMBL" id="KAK0384492.1"/>
    </source>
</evidence>
<evidence type="ECO:0000256" key="1">
    <source>
        <dbReference type="ARBA" id="ARBA00004123"/>
    </source>
</evidence>
<keyword evidence="2" id="KW-0479">Metal-binding</keyword>
<evidence type="ECO:0000256" key="8">
    <source>
        <dbReference type="SAM" id="MobiDB-lite"/>
    </source>
</evidence>
<evidence type="ECO:0000256" key="7">
    <source>
        <dbReference type="ARBA" id="ARBA00023242"/>
    </source>
</evidence>
<evidence type="ECO:0000256" key="3">
    <source>
        <dbReference type="ARBA" id="ARBA00022771"/>
    </source>
</evidence>
<keyword evidence="7" id="KW-0539">Nucleus</keyword>
<evidence type="ECO:0000256" key="4">
    <source>
        <dbReference type="ARBA" id="ARBA00022833"/>
    </source>
</evidence>
<name>A0AA39GEC0_SARSR</name>
<dbReference type="AlphaFoldDB" id="A0AA39GEC0"/>
<keyword evidence="6" id="KW-0804">Transcription</keyword>
<dbReference type="InterPro" id="IPR051061">
    <property type="entry name" value="Zinc_finger_trans_reg"/>
</dbReference>
<dbReference type="PANTHER" id="PTHR46179:SF13">
    <property type="entry name" value="C2H2-TYPE DOMAIN-CONTAINING PROTEIN"/>
    <property type="match status" value="1"/>
</dbReference>
<accession>A0AA39GEC0</accession>
<dbReference type="InterPro" id="IPR009003">
    <property type="entry name" value="Peptidase_S1_PA"/>
</dbReference>
<keyword evidence="5" id="KW-0805">Transcription regulation</keyword>
<feature type="region of interest" description="Disordered" evidence="8">
    <location>
        <begin position="380"/>
        <end position="409"/>
    </location>
</feature>
<gene>
    <name evidence="10" type="ORF">NLU13_8578</name>
</gene>
<dbReference type="SUPFAM" id="SSF50494">
    <property type="entry name" value="Trypsin-like serine proteases"/>
    <property type="match status" value="1"/>
</dbReference>